<organism evidence="1 2">
    <name type="scientific">Escherichia phage vB_EcoS-DELF2</name>
    <dbReference type="NCBI Taxonomy" id="2697005"/>
    <lineage>
        <taxon>Viruses</taxon>
        <taxon>Duplodnaviria</taxon>
        <taxon>Heunggongvirae</taxon>
        <taxon>Uroviricota</taxon>
        <taxon>Caudoviricetes</taxon>
        <taxon>Drexlerviridae</taxon>
        <taxon>Tunavirinae</taxon>
        <taxon>Tunavirus</taxon>
        <taxon>Tunavirus DELF2</taxon>
    </lineage>
</organism>
<dbReference type="GO" id="GO:0032259">
    <property type="term" value="P:methylation"/>
    <property type="evidence" value="ECO:0007669"/>
    <property type="project" value="UniProtKB-KW"/>
</dbReference>
<name>A0A679F060_9CAUD</name>
<dbReference type="KEGG" id="vg:56134600"/>
<protein>
    <submittedName>
        <fullName evidence="1">Putative site specific DNA methylase</fullName>
    </submittedName>
</protein>
<keyword evidence="2" id="KW-1185">Reference proteome</keyword>
<dbReference type="RefSeq" id="YP_009902345.1">
    <property type="nucleotide sequence ID" value="NC_049832.1"/>
</dbReference>
<accession>A0A679F060</accession>
<dbReference type="EMBL" id="LC516895">
    <property type="protein sequence ID" value="BBU41804.1"/>
    <property type="molecule type" value="Genomic_DNA"/>
</dbReference>
<dbReference type="GeneID" id="56134600"/>
<evidence type="ECO:0000313" key="1">
    <source>
        <dbReference type="EMBL" id="BBU41804.1"/>
    </source>
</evidence>
<keyword evidence="1" id="KW-0489">Methyltransferase</keyword>
<dbReference type="Proteomes" id="UP000463906">
    <property type="component" value="Segment"/>
</dbReference>
<dbReference type="GO" id="GO:0008168">
    <property type="term" value="F:methyltransferase activity"/>
    <property type="evidence" value="ECO:0007669"/>
    <property type="project" value="UniProtKB-KW"/>
</dbReference>
<keyword evidence="1" id="KW-0808">Transferase</keyword>
<proteinExistence type="predicted"/>
<reference evidence="1 2" key="1">
    <citation type="submission" date="2020-01" db="EMBL/GenBank/DDBJ databases">
        <title>Isolation, characterization and genomic analysis of lytic bacteriophage vB_EcoS-DELF2 infecting Escherichia coli.</title>
        <authorList>
            <person name="Soleimani-Delfan A."/>
            <person name="Bouzari M."/>
            <person name="Wang R."/>
        </authorList>
    </citation>
    <scope>NUCLEOTIDE SEQUENCE [LARGE SCALE GENOMIC DNA]</scope>
    <source>
        <strain evidence="2">vB_EcoS-DELF2</strain>
    </source>
</reference>
<sequence>MYGKPDFIMAFPPCTDLAVSGAAHLARKRERDPLFQEKAVATARIAANIGDALGVTYIIENPVSVLSSAWRKPNHSFNPWEYGGYLPENDAHTWFPMYIAPRDAYQKKTCLWTSDDFVMPERKPVNLPDGYSAQHSKLGGKSAKTKLIRSLSPRGFFKAIANSTFC</sequence>
<evidence type="ECO:0000313" key="2">
    <source>
        <dbReference type="Proteomes" id="UP000463906"/>
    </source>
</evidence>